<dbReference type="Pfam" id="PF04059">
    <property type="entry name" value="RRM_2"/>
    <property type="match status" value="1"/>
</dbReference>
<keyword evidence="5" id="KW-1185">Reference proteome</keyword>
<accession>A0A9P1CDU9</accession>
<gene>
    <name evidence="2" type="ORF">C1SCF055_LOCUS15634</name>
</gene>
<organism evidence="2">
    <name type="scientific">Cladocopium goreaui</name>
    <dbReference type="NCBI Taxonomy" id="2562237"/>
    <lineage>
        <taxon>Eukaryota</taxon>
        <taxon>Sar</taxon>
        <taxon>Alveolata</taxon>
        <taxon>Dinophyceae</taxon>
        <taxon>Suessiales</taxon>
        <taxon>Symbiodiniaceae</taxon>
        <taxon>Cladocopium</taxon>
    </lineage>
</organism>
<dbReference type="GO" id="GO:0003676">
    <property type="term" value="F:nucleic acid binding"/>
    <property type="evidence" value="ECO:0007669"/>
    <property type="project" value="InterPro"/>
</dbReference>
<protein>
    <submittedName>
        <fullName evidence="4">Protein MEI2-like 4</fullName>
    </submittedName>
</protein>
<evidence type="ECO:0000313" key="3">
    <source>
        <dbReference type="EMBL" id="CAL1141841.1"/>
    </source>
</evidence>
<reference evidence="2" key="1">
    <citation type="submission" date="2022-10" db="EMBL/GenBank/DDBJ databases">
        <authorList>
            <person name="Chen Y."/>
            <person name="Dougan E. K."/>
            <person name="Chan C."/>
            <person name="Rhodes N."/>
            <person name="Thang M."/>
        </authorList>
    </citation>
    <scope>NUCLEOTIDE SEQUENCE</scope>
</reference>
<dbReference type="InterPro" id="IPR035979">
    <property type="entry name" value="RBD_domain_sf"/>
</dbReference>
<comment type="caution">
    <text evidence="2">The sequence shown here is derived from an EMBL/GenBank/DDBJ whole genome shotgun (WGS) entry which is preliminary data.</text>
</comment>
<reference evidence="3" key="2">
    <citation type="submission" date="2024-04" db="EMBL/GenBank/DDBJ databases">
        <authorList>
            <person name="Chen Y."/>
            <person name="Shah S."/>
            <person name="Dougan E. K."/>
            <person name="Thang M."/>
            <person name="Chan C."/>
        </authorList>
    </citation>
    <scope>NUCLEOTIDE SEQUENCE [LARGE SCALE GENOMIC DNA]</scope>
</reference>
<evidence type="ECO:0000313" key="2">
    <source>
        <dbReference type="EMBL" id="CAI3988466.1"/>
    </source>
</evidence>
<dbReference type="CDD" id="cd12277">
    <property type="entry name" value="RRM3_MEI2_EAR1_like"/>
    <property type="match status" value="1"/>
</dbReference>
<dbReference type="InterPro" id="IPR012677">
    <property type="entry name" value="Nucleotide-bd_a/b_plait_sf"/>
</dbReference>
<name>A0A9P1CDU9_9DINO</name>
<evidence type="ECO:0000313" key="5">
    <source>
        <dbReference type="Proteomes" id="UP001152797"/>
    </source>
</evidence>
<evidence type="ECO:0000313" key="4">
    <source>
        <dbReference type="EMBL" id="CAL4775778.1"/>
    </source>
</evidence>
<sequence length="376" mass="41205">MAMGPEVAGRLILRNTFIELEDPGTLDTGIEGPMGRARASSDGCLFESSRLEEDVPPGQEAVDLVEISLTGASCLNTPRSDIADTDAKGVPTPVNHVANLQLQQAWSANMPKPAVKKEDLQRLSDEVAQLVKQNKQLRTQITMGKEPVAGLETQDVGASWMAYSMQGPGQLSGACDQISFQGYSMDNREADLSYSPAWTEQSTAADGGTSVMLRNLPNNYTRSKLLEMLDNEGFASQYNFVYLPIDFQTEASLGYAFVNMIDSSYVPKLQERLTGFKKWRVPSKKICEVRLCGPWPDLEAHIERYRHSSVMHHSVPEEFKPVLFENGKQIPFPKPSKAPKAPQIRRAPGPVSLAPVATHVVGSAALSPGLVQRSNF</sequence>
<dbReference type="EMBL" id="CAMXCT020001269">
    <property type="protein sequence ID" value="CAL1141841.1"/>
    <property type="molecule type" value="Genomic_DNA"/>
</dbReference>
<dbReference type="SUPFAM" id="SSF54928">
    <property type="entry name" value="RNA-binding domain, RBD"/>
    <property type="match status" value="1"/>
</dbReference>
<dbReference type="OrthoDB" id="417481at2759"/>
<dbReference type="InterPro" id="IPR007201">
    <property type="entry name" value="Mei2-like_Rrm_C"/>
</dbReference>
<proteinExistence type="predicted"/>
<dbReference type="EMBL" id="CAMXCT010001269">
    <property type="protein sequence ID" value="CAI3988466.1"/>
    <property type="molecule type" value="Genomic_DNA"/>
</dbReference>
<dbReference type="EMBL" id="CAMXCT030001269">
    <property type="protein sequence ID" value="CAL4775778.1"/>
    <property type="molecule type" value="Genomic_DNA"/>
</dbReference>
<feature type="domain" description="Mei2-like C-terminal RNA recognition motif" evidence="1">
    <location>
        <begin position="209"/>
        <end position="289"/>
    </location>
</feature>
<dbReference type="Proteomes" id="UP001152797">
    <property type="component" value="Unassembled WGS sequence"/>
</dbReference>
<evidence type="ECO:0000259" key="1">
    <source>
        <dbReference type="Pfam" id="PF04059"/>
    </source>
</evidence>
<dbReference type="AlphaFoldDB" id="A0A9P1CDU9"/>
<dbReference type="Gene3D" id="3.30.70.330">
    <property type="match status" value="1"/>
</dbReference>